<name>A0A1Y3CH38_9GAMM</name>
<evidence type="ECO:0000259" key="1">
    <source>
        <dbReference type="Pfam" id="PF07484"/>
    </source>
</evidence>
<dbReference type="Pfam" id="PF22337">
    <property type="entry name" value="Phage_fiber_rpt"/>
    <property type="match status" value="2"/>
</dbReference>
<dbReference type="STRING" id="1977882.B9T28_06910"/>
<dbReference type="EMBL" id="NEGB01000003">
    <property type="protein sequence ID" value="OTG65922.1"/>
    <property type="molecule type" value="Genomic_DNA"/>
</dbReference>
<dbReference type="InterPro" id="IPR051934">
    <property type="entry name" value="Phage_Tail_Fiber_Structural"/>
</dbReference>
<dbReference type="RefSeq" id="WP_086203265.1">
    <property type="nucleotide sequence ID" value="NZ_NEGB01000003.1"/>
</dbReference>
<dbReference type="InterPro" id="IPR054500">
    <property type="entry name" value="Phage_fiber_rpt"/>
</dbReference>
<evidence type="ECO:0000259" key="2">
    <source>
        <dbReference type="Pfam" id="PF12571"/>
    </source>
</evidence>
<dbReference type="AlphaFoldDB" id="A0A1Y3CH38"/>
<proteinExistence type="predicted"/>
<dbReference type="PANTHER" id="PTHR35191:SF1">
    <property type="entry name" value="PROPHAGE SIDE TAIL FIBER PROTEIN HOMOLOG STFQ-RELATED"/>
    <property type="match status" value="1"/>
</dbReference>
<comment type="caution">
    <text evidence="3">The sequence shown here is derived from an EMBL/GenBank/DDBJ whole genome shotgun (WGS) entry which is preliminary data.</text>
</comment>
<accession>A0A1Y3CH38</accession>
<evidence type="ECO:0000313" key="4">
    <source>
        <dbReference type="Proteomes" id="UP000242765"/>
    </source>
</evidence>
<feature type="domain" description="Phage tail fibre protein N-terminal" evidence="2">
    <location>
        <begin position="3"/>
        <end position="146"/>
    </location>
</feature>
<evidence type="ECO:0000313" key="3">
    <source>
        <dbReference type="EMBL" id="OTG65922.1"/>
    </source>
</evidence>
<dbReference type="SUPFAM" id="SSF88874">
    <property type="entry name" value="Receptor-binding domain of short tail fibre protein gp12"/>
    <property type="match status" value="1"/>
</dbReference>
<keyword evidence="4" id="KW-1185">Reference proteome</keyword>
<dbReference type="Proteomes" id="UP000242765">
    <property type="component" value="Unassembled WGS sequence"/>
</dbReference>
<feature type="domain" description="Phage tail collar" evidence="1">
    <location>
        <begin position="511"/>
        <end position="553"/>
    </location>
</feature>
<dbReference type="InterPro" id="IPR011083">
    <property type="entry name" value="Phage_tail_collar_dom"/>
</dbReference>
<dbReference type="InterPro" id="IPR037053">
    <property type="entry name" value="Phage_tail_collar_dom_sf"/>
</dbReference>
<dbReference type="Gene3D" id="3.90.1340.10">
    <property type="entry name" value="Phage tail collar domain"/>
    <property type="match status" value="1"/>
</dbReference>
<gene>
    <name evidence="3" type="ORF">B9T28_06910</name>
</gene>
<organism evidence="3 4">
    <name type="scientific">Acinetobacter silvestris</name>
    <dbReference type="NCBI Taxonomy" id="1977882"/>
    <lineage>
        <taxon>Bacteria</taxon>
        <taxon>Pseudomonadati</taxon>
        <taxon>Pseudomonadota</taxon>
        <taxon>Gammaproteobacteria</taxon>
        <taxon>Moraxellales</taxon>
        <taxon>Moraxellaceae</taxon>
        <taxon>Acinetobacter</taxon>
    </lineage>
</organism>
<dbReference type="OrthoDB" id="9810174at2"/>
<dbReference type="Pfam" id="PF12571">
    <property type="entry name" value="Phage_tail_fib"/>
    <property type="match status" value="1"/>
</dbReference>
<dbReference type="InterPro" id="IPR022225">
    <property type="entry name" value="Phage_tail_fibre_N"/>
</dbReference>
<sequence length="649" mass="68302">MPDYYNVTTNVGDAEIANAIATNTKLDITHIAFGDGNGAVPTPTKTRSTLVREVHRQPVTKYERHPTIANWIIIETIIPSNIGGFWVREMGIIAGGKLISHGSHAPFEKVADPTGVSEYRLKFTQDVRDGNVVAITLDESLIYASQKWVNENYIPRNEIIDNLTTNDAKKPLSAAQGKALQDSKLDKNANAVSASKLEIVRIISFSGAATGSFNFDGSANTSCLITLANSGVVEGTYSSTIQIPTISVNAKGQITAISQQAIRSASTTQTGVVQLVNDLLTNDSTKALTAAQGKVLQDTKLDKAGGTADKAITLQTTDSRNPSAKNILRGVTSYFVSKSGLETGQGGASYGDFLAFNGYSDASGGNKNGLFLGKNGQGVWHYQPEYGAENWGVGRRLAYTDNEFFTGNINTTGAFVTSSAEAVLRNASGKYLYVNATNWGCYDGTSGYIPLPTSNGGTGNVQGIAPSATKLQTARTISFSGAVTGAFNFDGSANASCVLSGGDLDVLLYSPIPYPSTVAPNGFLVMMGQSISQWTYPKLFALYGSVLPDMRAQSVRGLDNGRGIDYGRTILSEQGDAIRNISGTVGSFRNDGGSGSDGALSFTQGVTVSGGAGSQRAAASISFNAANQVPTASENRVKNIAFLYIVKAG</sequence>
<dbReference type="PANTHER" id="PTHR35191">
    <property type="entry name" value="PROPHAGE SIDE TAIL FIBER PROTEIN HOMOLOG STFQ-RELATED"/>
    <property type="match status" value="1"/>
</dbReference>
<protein>
    <submittedName>
        <fullName evidence="3">Uncharacterized protein</fullName>
    </submittedName>
</protein>
<reference evidence="3 4" key="1">
    <citation type="submission" date="2017-04" db="EMBL/GenBank/DDBJ databases">
        <title>High diversity of culturable Acinetobacter species in natural soil and water ecosystems.</title>
        <authorList>
            <person name="Nemec A."/>
            <person name="Radolfova-Krizova L."/>
        </authorList>
    </citation>
    <scope>NUCLEOTIDE SEQUENCE [LARGE SCALE GENOMIC DNA]</scope>
    <source>
        <strain evidence="3 4">ANC 4999</strain>
    </source>
</reference>
<dbReference type="Pfam" id="PF07484">
    <property type="entry name" value="Collar"/>
    <property type="match status" value="1"/>
</dbReference>